<dbReference type="InterPro" id="IPR011009">
    <property type="entry name" value="Kinase-like_dom_sf"/>
</dbReference>
<accession>A0A516PYA4</accession>
<dbReference type="Proteomes" id="UP000319263">
    <property type="component" value="Chromosome"/>
</dbReference>
<feature type="domain" description="Aminoglycoside phosphotransferase" evidence="1">
    <location>
        <begin position="39"/>
        <end position="233"/>
    </location>
</feature>
<dbReference type="Gene3D" id="3.90.1200.10">
    <property type="match status" value="1"/>
</dbReference>
<dbReference type="RefSeq" id="WP_143986121.1">
    <property type="nucleotide sequence ID" value="NZ_CP041692.1"/>
</dbReference>
<sequence length="322" mass="35790">MFTTGRLTAVLKNWTTLLGADPILGAEDTGRGLWPIVAEDGRRYFLKRLSPWRNLPVADEARVLRWLAQQHVDVAEFMITDQATLTVGPSEDSYTLIPQLDADRIAPADLLRSEETIGQAIAELHRALAGYPWSANSYREQMTDALQGDLLLPPDLADSFALRRESVCQSIELLLVQLVNGDLTPENILLRSPGQVAGFIDFDHLPLAPRVWDIAKYLSRRLRLRWRERTESAADRVAHIGPLIRGYQRANPLSGQELNALPACIAAGNIIEASYGQEIASGQLERRMLPDHDQVLADTIEAARWQLANYTAVEEAVRSAGP</sequence>
<dbReference type="Pfam" id="PF01636">
    <property type="entry name" value="APH"/>
    <property type="match status" value="1"/>
</dbReference>
<dbReference type="SUPFAM" id="SSF56112">
    <property type="entry name" value="Protein kinase-like (PK-like)"/>
    <property type="match status" value="1"/>
</dbReference>
<organism evidence="2 3">
    <name type="scientific">Microlunatus elymi</name>
    <dbReference type="NCBI Taxonomy" id="2596828"/>
    <lineage>
        <taxon>Bacteria</taxon>
        <taxon>Bacillati</taxon>
        <taxon>Actinomycetota</taxon>
        <taxon>Actinomycetes</taxon>
        <taxon>Propionibacteriales</taxon>
        <taxon>Propionibacteriaceae</taxon>
        <taxon>Microlunatus</taxon>
    </lineage>
</organism>
<protein>
    <submittedName>
        <fullName evidence="2">Phosphotransferase</fullName>
    </submittedName>
</protein>
<dbReference type="KEGG" id="mik:FOE78_09795"/>
<dbReference type="InterPro" id="IPR002575">
    <property type="entry name" value="Aminoglycoside_PTrfase"/>
</dbReference>
<keyword evidence="2" id="KW-0808">Transferase</keyword>
<keyword evidence="3" id="KW-1185">Reference proteome</keyword>
<evidence type="ECO:0000313" key="2">
    <source>
        <dbReference type="EMBL" id="QDP96155.1"/>
    </source>
</evidence>
<dbReference type="GO" id="GO:0016740">
    <property type="term" value="F:transferase activity"/>
    <property type="evidence" value="ECO:0007669"/>
    <property type="project" value="UniProtKB-KW"/>
</dbReference>
<dbReference type="EMBL" id="CP041692">
    <property type="protein sequence ID" value="QDP96155.1"/>
    <property type="molecule type" value="Genomic_DNA"/>
</dbReference>
<gene>
    <name evidence="2" type="ORF">FOE78_09795</name>
</gene>
<name>A0A516PYA4_9ACTN</name>
<proteinExistence type="predicted"/>
<evidence type="ECO:0000313" key="3">
    <source>
        <dbReference type="Proteomes" id="UP000319263"/>
    </source>
</evidence>
<dbReference type="AlphaFoldDB" id="A0A516PYA4"/>
<dbReference type="OrthoDB" id="3723194at2"/>
<evidence type="ECO:0000259" key="1">
    <source>
        <dbReference type="Pfam" id="PF01636"/>
    </source>
</evidence>
<reference evidence="2 3" key="1">
    <citation type="submission" date="2019-07" db="EMBL/GenBank/DDBJ databases">
        <title>Microlunatus dokdonensis sp. nov. isolated from the rhizospheric soil of the wild plant Elymus tsukushiensis.</title>
        <authorList>
            <person name="Ghim S.-Y."/>
            <person name="Hwang Y.-J."/>
            <person name="Son J.-S."/>
            <person name="Shin J.-H."/>
        </authorList>
    </citation>
    <scope>NUCLEOTIDE SEQUENCE [LARGE SCALE GENOMIC DNA]</scope>
    <source>
        <strain evidence="2 3">KUDC0627</strain>
    </source>
</reference>